<dbReference type="EMBL" id="UAQP01000014">
    <property type="protein sequence ID" value="SPU55906.1"/>
    <property type="molecule type" value="Genomic_DNA"/>
</dbReference>
<sequence length="379" mass="42310">MADNTHIEWTDATWNIVTGCSVVSPGCTNCYAMKLAGTRLRDHPSRKGLTTDSKAGPVWNGEVRFNADWLTQPLRWSKPRKIFVAAHGDLFHDGVTDDQLDQIFAVMALCPQHVFQVLTKRPERMLAYFARLAESQRALDHMSFIVPQLIEDAAARIDGASHGVSLDDTAWPLPNVWLGVSAEDQARADERIPILLETPAVVRWVSAEPLLGPVHLTAIQAPRYAPEDHETDWKYNCLETGDYYFFDCGDGFNEGGDGPDRRHRIDWVVVGGESGQGSRPMHPDWARDIRDDCAAAGTPFLFKQWGDWTPGENAQNTLGRTVETADWFNDQWHFETLTPASAEGMHIDDEPTCYRAGKKAAGRRLDGVQHDGYPAEVAQ</sequence>
<proteinExistence type="predicted"/>
<gene>
    <name evidence="1" type="ORF">NCTC11166_03309</name>
</gene>
<reference evidence="1 2" key="1">
    <citation type="submission" date="2018-06" db="EMBL/GenBank/DDBJ databases">
        <authorList>
            <consortium name="Pathogen Informatics"/>
            <person name="Doyle S."/>
        </authorList>
    </citation>
    <scope>NUCLEOTIDE SEQUENCE [LARGE SCALE GENOMIC DNA]</scope>
    <source>
        <strain evidence="1 2">NCTC11166</strain>
    </source>
</reference>
<accession>A0A2X1DAI5</accession>
<name>A0A2X1DAI5_BREVE</name>
<dbReference type="InterPro" id="IPR011101">
    <property type="entry name" value="DUF5131"/>
</dbReference>
<dbReference type="Proteomes" id="UP000251186">
    <property type="component" value="Unassembled WGS sequence"/>
</dbReference>
<organism evidence="1 2">
    <name type="scientific">Brevundimonas vesicularis</name>
    <name type="common">Pseudomonas vesicularis</name>
    <dbReference type="NCBI Taxonomy" id="41276"/>
    <lineage>
        <taxon>Bacteria</taxon>
        <taxon>Pseudomonadati</taxon>
        <taxon>Pseudomonadota</taxon>
        <taxon>Alphaproteobacteria</taxon>
        <taxon>Caulobacterales</taxon>
        <taxon>Caulobacteraceae</taxon>
        <taxon>Brevundimonas</taxon>
    </lineage>
</organism>
<dbReference type="Pfam" id="PF07505">
    <property type="entry name" value="DUF5131"/>
    <property type="match status" value="1"/>
</dbReference>
<dbReference type="RefSeq" id="WP_112863736.1">
    <property type="nucleotide sequence ID" value="NZ_UAQP01000014.1"/>
</dbReference>
<dbReference type="AlphaFoldDB" id="A0A2X1DAI5"/>
<evidence type="ECO:0000313" key="1">
    <source>
        <dbReference type="EMBL" id="SPU55906.1"/>
    </source>
</evidence>
<protein>
    <submittedName>
        <fullName evidence="1">Bacteriophage protein gp37</fullName>
    </submittedName>
</protein>
<evidence type="ECO:0000313" key="2">
    <source>
        <dbReference type="Proteomes" id="UP000251186"/>
    </source>
</evidence>